<feature type="compositionally biased region" description="Basic and acidic residues" evidence="6">
    <location>
        <begin position="286"/>
        <end position="295"/>
    </location>
</feature>
<evidence type="ECO:0000313" key="8">
    <source>
        <dbReference type="EMBL" id="AGS09292.1"/>
    </source>
</evidence>
<proteinExistence type="inferred from homology"/>
<protein>
    <submittedName>
        <fullName evidence="8">A1 homeodomain mating type protein</fullName>
    </submittedName>
</protein>
<organism evidence="8">
    <name type="scientific">Heterobasidion annosum</name>
    <name type="common">Root rot fungus</name>
    <name type="synonym">Polyporus annosus</name>
    <dbReference type="NCBI Taxonomy" id="13563"/>
    <lineage>
        <taxon>Eukaryota</taxon>
        <taxon>Fungi</taxon>
        <taxon>Dikarya</taxon>
        <taxon>Basidiomycota</taxon>
        <taxon>Agaricomycotina</taxon>
        <taxon>Agaricomycetes</taxon>
        <taxon>Russulales</taxon>
        <taxon>Bondarzewiaceae</taxon>
        <taxon>Heterobasidion</taxon>
        <taxon>Heterobasidion annosum species complex</taxon>
    </lineage>
</organism>
<keyword evidence="4 5" id="KW-0539">Nucleus</keyword>
<dbReference type="InterPro" id="IPR024333">
    <property type="entry name" value="Mating-type_A-alpha/beta_1_N"/>
</dbReference>
<dbReference type="Pfam" id="PF05920">
    <property type="entry name" value="Homeobox_KN"/>
    <property type="match status" value="1"/>
</dbReference>
<dbReference type="InterPro" id="IPR008422">
    <property type="entry name" value="KN_HD"/>
</dbReference>
<feature type="compositionally biased region" description="Basic and acidic residues" evidence="6">
    <location>
        <begin position="429"/>
        <end position="441"/>
    </location>
</feature>
<dbReference type="Pfam" id="PF12731">
    <property type="entry name" value="Mating_N"/>
    <property type="match status" value="1"/>
</dbReference>
<comment type="similarity">
    <text evidence="1">Belongs to the TALE/M-ATYP homeobox family.</text>
</comment>
<feature type="compositionally biased region" description="Polar residues" evidence="6">
    <location>
        <begin position="367"/>
        <end position="381"/>
    </location>
</feature>
<dbReference type="AlphaFoldDB" id="S5RF05"/>
<keyword evidence="3 5" id="KW-0371">Homeobox</keyword>
<evidence type="ECO:0000259" key="7">
    <source>
        <dbReference type="PROSITE" id="PS50071"/>
    </source>
</evidence>
<evidence type="ECO:0000256" key="2">
    <source>
        <dbReference type="ARBA" id="ARBA00023125"/>
    </source>
</evidence>
<dbReference type="SUPFAM" id="SSF46689">
    <property type="entry name" value="Homeodomain-like"/>
    <property type="match status" value="1"/>
</dbReference>
<evidence type="ECO:0000256" key="1">
    <source>
        <dbReference type="ARBA" id="ARBA00005800"/>
    </source>
</evidence>
<dbReference type="EMBL" id="KF280371">
    <property type="protein sequence ID" value="AGS09292.1"/>
    <property type="molecule type" value="Genomic_DNA"/>
</dbReference>
<evidence type="ECO:0000256" key="5">
    <source>
        <dbReference type="PROSITE-ProRule" id="PRU00108"/>
    </source>
</evidence>
<reference evidence="8" key="2">
    <citation type="submission" date="2013-06" db="EMBL/GenBank/DDBJ databases">
        <authorList>
            <person name="van Diepen L.T.A."/>
            <person name="Olson A."/>
            <person name="Ihrmark K."/>
            <person name="Stenlid J."/>
            <person name="James T.Y."/>
        </authorList>
    </citation>
    <scope>NUCLEOTIDE SEQUENCE</scope>
    <source>
        <strain evidence="8">V13:53_C2</strain>
    </source>
</reference>
<feature type="compositionally biased region" description="Polar residues" evidence="6">
    <location>
        <begin position="402"/>
        <end position="411"/>
    </location>
</feature>
<evidence type="ECO:0000256" key="3">
    <source>
        <dbReference type="ARBA" id="ARBA00023155"/>
    </source>
</evidence>
<dbReference type="InterPro" id="IPR001356">
    <property type="entry name" value="HD"/>
</dbReference>
<reference evidence="8" key="1">
    <citation type="journal article" date="2013" name="Mol. Biol. Evol.">
        <title>Extensive trans-specific polymorphism at the mating type locus of the root decay fungus heterobasidion.</title>
        <authorList>
            <person name="van Diepen L.T."/>
            <person name="Olson A."/>
            <person name="Ihrmark K."/>
            <person name="Stenlid J."/>
            <person name="James T.Y."/>
        </authorList>
    </citation>
    <scope>NUCLEOTIDE SEQUENCE</scope>
    <source>
        <strain evidence="8">V13:53_C2</strain>
    </source>
</reference>
<evidence type="ECO:0000256" key="4">
    <source>
        <dbReference type="ARBA" id="ARBA00023242"/>
    </source>
</evidence>
<accession>S5RF05</accession>
<sequence>MLSIVTTIPMSRMDDSTIQQRLLRAEENLLDGVAKGPQALKSFYESWVSLGHDIECAIRNGSLESSTYSLVKAVSARVEVLAEEFFGMHSDTDSLADDLMSELSETLTQFGLSEDPSIQFPPDYQRHPKKVRSFTDLATPHPPLYASAYDWLLDNLHNPYPSPDVKTQLAQAHGLSPKAIGTWFKQVRQEIGWSTLSGEIFSGSRSKTTRAASLAYISRDPDLPENVKHAFRVVRDKLERLPISSRTPGKDTGSADAETLQKLESMRNQVVDGTSVLEEIDREIEHLRGKSKEAEPTPPSPLPLSNTLLCGPTSPFTPDTSDEEEDTTPPPPVAGCKRRLDTATEISSDGLKISSDRPIKRSRTDKTNPISSLELPQTRLSHNLPPPIQEPTPLPSSPTPTRHLSQPNVVETTERPASPVPCISRKRRLSDADLSRPEPKRPRGVIQGPRTRAVPDPPPAGLGGDTLESLLSGEDWAGLFSTSRHTPPDDEPQPPQIVSIEDPTIPTNDPYSSLALVPPAQTPSYPTVNIDDPIFSVSDVLALLSASSPDAATATHPTTPSAVLPNTPALVSENPEAATPQGASSAIDWGHFDEITLAHLPTCEPIAPQGSVVPCPEASTGYAQSMSLVDDMLLPFMFTPDMNPPPDTFGLDIYSGFGDQSQTWTGLWDLD</sequence>
<keyword evidence="2 5" id="KW-0238">DNA-binding</keyword>
<dbReference type="GO" id="GO:0005634">
    <property type="term" value="C:nucleus"/>
    <property type="evidence" value="ECO:0007669"/>
    <property type="project" value="UniProtKB-SubCell"/>
</dbReference>
<evidence type="ECO:0000256" key="6">
    <source>
        <dbReference type="SAM" id="MobiDB-lite"/>
    </source>
</evidence>
<feature type="DNA-binding region" description="Homeobox" evidence="5">
    <location>
        <begin position="160"/>
        <end position="195"/>
    </location>
</feature>
<feature type="compositionally biased region" description="Basic and acidic residues" evidence="6">
    <location>
        <begin position="354"/>
        <end position="366"/>
    </location>
</feature>
<dbReference type="PROSITE" id="PS50071">
    <property type="entry name" value="HOMEOBOX_2"/>
    <property type="match status" value="1"/>
</dbReference>
<dbReference type="GO" id="GO:0003677">
    <property type="term" value="F:DNA binding"/>
    <property type="evidence" value="ECO:0007669"/>
    <property type="project" value="UniProtKB-UniRule"/>
</dbReference>
<feature type="compositionally biased region" description="Pro residues" evidence="6">
    <location>
        <begin position="384"/>
        <end position="398"/>
    </location>
</feature>
<dbReference type="Gene3D" id="1.10.10.60">
    <property type="entry name" value="Homeodomain-like"/>
    <property type="match status" value="1"/>
</dbReference>
<comment type="subcellular location">
    <subcellularLocation>
        <location evidence="5">Nucleus</location>
    </subcellularLocation>
</comment>
<name>S5RF05_HETAN</name>
<dbReference type="CDD" id="cd00086">
    <property type="entry name" value="homeodomain"/>
    <property type="match status" value="1"/>
</dbReference>
<feature type="region of interest" description="Disordered" evidence="6">
    <location>
        <begin position="286"/>
        <end position="513"/>
    </location>
</feature>
<feature type="region of interest" description="Disordered" evidence="6">
    <location>
        <begin position="550"/>
        <end position="584"/>
    </location>
</feature>
<feature type="compositionally biased region" description="Low complexity" evidence="6">
    <location>
        <begin position="550"/>
        <end position="563"/>
    </location>
</feature>
<dbReference type="GO" id="GO:0006355">
    <property type="term" value="P:regulation of DNA-templated transcription"/>
    <property type="evidence" value="ECO:0007669"/>
    <property type="project" value="InterPro"/>
</dbReference>
<dbReference type="InterPro" id="IPR009057">
    <property type="entry name" value="Homeodomain-like_sf"/>
</dbReference>
<feature type="domain" description="Homeobox" evidence="7">
    <location>
        <begin position="158"/>
        <end position="194"/>
    </location>
</feature>